<gene>
    <name evidence="1" type="ORF">CCMP2556_LOCUS44386</name>
</gene>
<evidence type="ECO:0000313" key="2">
    <source>
        <dbReference type="Proteomes" id="UP001642484"/>
    </source>
</evidence>
<keyword evidence="2" id="KW-1185">Reference proteome</keyword>
<evidence type="ECO:0000313" key="1">
    <source>
        <dbReference type="EMBL" id="CAK9092729.1"/>
    </source>
</evidence>
<proteinExistence type="predicted"/>
<organism evidence="1 2">
    <name type="scientific">Durusdinium trenchii</name>
    <dbReference type="NCBI Taxonomy" id="1381693"/>
    <lineage>
        <taxon>Eukaryota</taxon>
        <taxon>Sar</taxon>
        <taxon>Alveolata</taxon>
        <taxon>Dinophyceae</taxon>
        <taxon>Suessiales</taxon>
        <taxon>Symbiodiniaceae</taxon>
        <taxon>Durusdinium</taxon>
    </lineage>
</organism>
<evidence type="ECO:0008006" key="3">
    <source>
        <dbReference type="Google" id="ProtNLM"/>
    </source>
</evidence>
<dbReference type="EMBL" id="CAXAMN010025117">
    <property type="protein sequence ID" value="CAK9092729.1"/>
    <property type="molecule type" value="Genomic_DNA"/>
</dbReference>
<dbReference type="SUPFAM" id="SSF48403">
    <property type="entry name" value="Ankyrin repeat"/>
    <property type="match status" value="1"/>
</dbReference>
<dbReference type="InterPro" id="IPR036770">
    <property type="entry name" value="Ankyrin_rpt-contain_sf"/>
</dbReference>
<accession>A0ABP0QWQ9</accession>
<comment type="caution">
    <text evidence="1">The sequence shown here is derived from an EMBL/GenBank/DDBJ whole genome shotgun (WGS) entry which is preliminary data.</text>
</comment>
<dbReference type="Proteomes" id="UP001642484">
    <property type="component" value="Unassembled WGS sequence"/>
</dbReference>
<name>A0ABP0QWQ9_9DINO</name>
<sequence length="126" mass="13562">MSVLPFTDLVKPPVEHGRGKEFLEELEDEPLGKKLWLAVLEENLGQVVELLAQGADANWRTEHGSVLSAALAAKKAALVAPILEAKASIGEHDVGALSRLFRGGRPRLHRHGGDLAATAGRAWIVF</sequence>
<reference evidence="1 2" key="1">
    <citation type="submission" date="2024-02" db="EMBL/GenBank/DDBJ databases">
        <authorList>
            <person name="Chen Y."/>
            <person name="Shah S."/>
            <person name="Dougan E. K."/>
            <person name="Thang M."/>
            <person name="Chan C."/>
        </authorList>
    </citation>
    <scope>NUCLEOTIDE SEQUENCE [LARGE SCALE GENOMIC DNA]</scope>
</reference>
<protein>
    <recommendedName>
        <fullName evidence="3">Ankyrin repeat domain-containing protein</fullName>
    </recommendedName>
</protein>